<evidence type="ECO:0000313" key="7">
    <source>
        <dbReference type="Proteomes" id="UP000655225"/>
    </source>
</evidence>
<accession>A0A834YI41</accession>
<feature type="transmembrane region" description="Helical" evidence="5">
    <location>
        <begin position="43"/>
        <end position="65"/>
    </location>
</feature>
<reference evidence="6 7" key="1">
    <citation type="submission" date="2020-04" db="EMBL/GenBank/DDBJ databases">
        <title>Plant Genome Project.</title>
        <authorList>
            <person name="Zhang R.-G."/>
        </authorList>
    </citation>
    <scope>NUCLEOTIDE SEQUENCE [LARGE SCALE GENOMIC DNA]</scope>
    <source>
        <strain evidence="6">YNK0</strain>
        <tissue evidence="6">Leaf</tissue>
    </source>
</reference>
<dbReference type="Proteomes" id="UP000655225">
    <property type="component" value="Unassembled WGS sequence"/>
</dbReference>
<evidence type="ECO:0000256" key="5">
    <source>
        <dbReference type="SAM" id="Phobius"/>
    </source>
</evidence>
<dbReference type="GO" id="GO:0016020">
    <property type="term" value="C:membrane"/>
    <property type="evidence" value="ECO:0007669"/>
    <property type="project" value="InterPro"/>
</dbReference>
<dbReference type="InterPro" id="IPR030184">
    <property type="entry name" value="WAT1-related"/>
</dbReference>
<evidence type="ECO:0000256" key="3">
    <source>
        <dbReference type="ARBA" id="ARBA00022989"/>
    </source>
</evidence>
<sequence length="350" mass="38309">MELRGFMSGFEICKPYLLMTIFELCLSLFLILIQSLFSKGISPLVLVVYQEIVATIVLSLLAFFLEKNKRPPISFKIVCYAFVLGLLQSSILTQIALSQMLLTIALQFVESTYESIGLNLQTPIIFLLAVFFRQEKLRFRSINGLAKMLGIAISASGALAIVLWKGPAISKLTWGSSFQVTTDAVIGVVMIVAGVLSTCFWNIFMGHVMRLYPAGFSLTAMLNFFGAIQTAVVTALVVPRSSWELKWEGGLVLLAVLFGGAIISGICNFVMTWCIHKKGPVFTSAFSPLLIVFSFIFQTILLGNSAYLGSIVGAVFVVLGLYLLLWAKANDSDKEEIGVDVSINSPLIQP</sequence>
<dbReference type="PANTHER" id="PTHR31218">
    <property type="entry name" value="WAT1-RELATED PROTEIN"/>
    <property type="match status" value="1"/>
</dbReference>
<dbReference type="InterPro" id="IPR037185">
    <property type="entry name" value="EmrE-like"/>
</dbReference>
<proteinExistence type="predicted"/>
<dbReference type="OMA" id="MTIFELC"/>
<keyword evidence="4 5" id="KW-0472">Membrane</keyword>
<keyword evidence="2 5" id="KW-0812">Transmembrane</keyword>
<feature type="transmembrane region" description="Helical" evidence="5">
    <location>
        <begin position="77"/>
        <end position="96"/>
    </location>
</feature>
<dbReference type="GO" id="GO:0022857">
    <property type="term" value="F:transmembrane transporter activity"/>
    <property type="evidence" value="ECO:0007669"/>
    <property type="project" value="InterPro"/>
</dbReference>
<evidence type="ECO:0000256" key="1">
    <source>
        <dbReference type="ARBA" id="ARBA00004141"/>
    </source>
</evidence>
<feature type="transmembrane region" description="Helical" evidence="5">
    <location>
        <begin position="144"/>
        <end position="164"/>
    </location>
</feature>
<comment type="subcellular location">
    <subcellularLocation>
        <location evidence="1">Membrane</location>
        <topology evidence="1">Multi-pass membrane protein</topology>
    </subcellularLocation>
</comment>
<evidence type="ECO:0008006" key="8">
    <source>
        <dbReference type="Google" id="ProtNLM"/>
    </source>
</evidence>
<dbReference type="OrthoDB" id="770296at2759"/>
<keyword evidence="3 5" id="KW-1133">Transmembrane helix</keyword>
<feature type="transmembrane region" description="Helical" evidence="5">
    <location>
        <begin position="250"/>
        <end position="274"/>
    </location>
</feature>
<name>A0A834YI41_TETSI</name>
<feature type="transmembrane region" description="Helical" evidence="5">
    <location>
        <begin position="184"/>
        <end position="204"/>
    </location>
</feature>
<dbReference type="AlphaFoldDB" id="A0A834YI41"/>
<feature type="transmembrane region" description="Helical" evidence="5">
    <location>
        <begin position="116"/>
        <end position="132"/>
    </location>
</feature>
<evidence type="ECO:0000313" key="6">
    <source>
        <dbReference type="EMBL" id="KAF8389399.1"/>
    </source>
</evidence>
<comment type="caution">
    <text evidence="6">The sequence shown here is derived from an EMBL/GenBank/DDBJ whole genome shotgun (WGS) entry which is preliminary data.</text>
</comment>
<protein>
    <recommendedName>
        <fullName evidence="8">WAT1-related protein</fullName>
    </recommendedName>
</protein>
<feature type="transmembrane region" description="Helical" evidence="5">
    <location>
        <begin position="307"/>
        <end position="327"/>
    </location>
</feature>
<feature type="transmembrane region" description="Helical" evidence="5">
    <location>
        <begin position="281"/>
        <end position="301"/>
    </location>
</feature>
<organism evidence="6 7">
    <name type="scientific">Tetracentron sinense</name>
    <name type="common">Spur-leaf</name>
    <dbReference type="NCBI Taxonomy" id="13715"/>
    <lineage>
        <taxon>Eukaryota</taxon>
        <taxon>Viridiplantae</taxon>
        <taxon>Streptophyta</taxon>
        <taxon>Embryophyta</taxon>
        <taxon>Tracheophyta</taxon>
        <taxon>Spermatophyta</taxon>
        <taxon>Magnoliopsida</taxon>
        <taxon>Trochodendrales</taxon>
        <taxon>Trochodendraceae</taxon>
        <taxon>Tetracentron</taxon>
    </lineage>
</organism>
<dbReference type="SUPFAM" id="SSF103481">
    <property type="entry name" value="Multidrug resistance efflux transporter EmrE"/>
    <property type="match status" value="2"/>
</dbReference>
<feature type="transmembrane region" description="Helical" evidence="5">
    <location>
        <begin position="216"/>
        <end position="238"/>
    </location>
</feature>
<gene>
    <name evidence="6" type="ORF">HHK36_026094</name>
</gene>
<keyword evidence="7" id="KW-1185">Reference proteome</keyword>
<evidence type="ECO:0000256" key="2">
    <source>
        <dbReference type="ARBA" id="ARBA00022692"/>
    </source>
</evidence>
<feature type="transmembrane region" description="Helical" evidence="5">
    <location>
        <begin position="16"/>
        <end position="37"/>
    </location>
</feature>
<evidence type="ECO:0000256" key="4">
    <source>
        <dbReference type="ARBA" id="ARBA00023136"/>
    </source>
</evidence>
<dbReference type="EMBL" id="JABCRI010000019">
    <property type="protein sequence ID" value="KAF8389399.1"/>
    <property type="molecule type" value="Genomic_DNA"/>
</dbReference>